<keyword evidence="4" id="KW-0055">Arginine biosynthesis</keyword>
<dbReference type="HOGENOM" id="CLU_021802_2_4_5"/>
<keyword evidence="12" id="KW-1185">Reference proteome</keyword>
<feature type="domain" description="Peptidase M20 dimerisation" evidence="10">
    <location>
        <begin position="170"/>
        <end position="273"/>
    </location>
</feature>
<organism evidence="11 12">
    <name type="scientific">Rhizobium mesoamericanum STM3625</name>
    <dbReference type="NCBI Taxonomy" id="1211777"/>
    <lineage>
        <taxon>Bacteria</taxon>
        <taxon>Pseudomonadati</taxon>
        <taxon>Pseudomonadota</taxon>
        <taxon>Alphaproteobacteria</taxon>
        <taxon>Hyphomicrobiales</taxon>
        <taxon>Rhizobiaceae</taxon>
        <taxon>Rhizobium/Agrobacterium group</taxon>
        <taxon>Rhizobium</taxon>
    </lineage>
</organism>
<name>K0Q2Y6_9HYPH</name>
<dbReference type="InterPro" id="IPR001261">
    <property type="entry name" value="ArgE/DapE_CS"/>
</dbReference>
<dbReference type="GO" id="GO:0008777">
    <property type="term" value="F:acetylornithine deacetylase activity"/>
    <property type="evidence" value="ECO:0007669"/>
    <property type="project" value="TreeGrafter"/>
</dbReference>
<dbReference type="InterPro" id="IPR002933">
    <property type="entry name" value="Peptidase_M20"/>
</dbReference>
<proteinExistence type="inferred from homology"/>
<keyword evidence="5" id="KW-0028">Amino-acid biosynthesis</keyword>
<dbReference type="AlphaFoldDB" id="K0Q2Y6"/>
<keyword evidence="9" id="KW-0170">Cobalt</keyword>
<dbReference type="Pfam" id="PF07687">
    <property type="entry name" value="M20_dimer"/>
    <property type="match status" value="1"/>
</dbReference>
<dbReference type="InterPro" id="IPR011650">
    <property type="entry name" value="Peptidase_M20_dimer"/>
</dbReference>
<evidence type="ECO:0000256" key="4">
    <source>
        <dbReference type="ARBA" id="ARBA00022571"/>
    </source>
</evidence>
<protein>
    <submittedName>
        <fullName evidence="11">Putative acetylornithine deacetylase</fullName>
    </submittedName>
</protein>
<evidence type="ECO:0000256" key="5">
    <source>
        <dbReference type="ARBA" id="ARBA00022605"/>
    </source>
</evidence>
<keyword evidence="7" id="KW-0378">Hydrolase</keyword>
<evidence type="ECO:0000313" key="12">
    <source>
        <dbReference type="Proteomes" id="UP000009319"/>
    </source>
</evidence>
<evidence type="ECO:0000256" key="7">
    <source>
        <dbReference type="ARBA" id="ARBA00022801"/>
    </source>
</evidence>
<dbReference type="EMBL" id="CANI01000043">
    <property type="protein sequence ID" value="CCM79075.1"/>
    <property type="molecule type" value="Genomic_DNA"/>
</dbReference>
<comment type="similarity">
    <text evidence="2">Belongs to the peptidase M20A family. ArgE subfamily.</text>
</comment>
<sequence>MQASDILAKLVGFDSVVGTPNAEIVEWIGAYLKSFGATIDILVGPEGDRSNLFATIGPREKPGYVLSGHMDVVPANEAGWASNPFVLRVDGGRLYGRGTSDMKGFLAASLAAVPVLAASPLMRPIHLAFSYDEEAGCRGVPHLIGRLLELCQTPLGVIVGEPSNMRAILAHKGKSAARVILKGRSGHSSRPDLGLNAIHAAADVLQAAISTAHSLAQGPFEAEFEPPYSSVSVGTIHGGQAVNITPDFCKLEVEARAISSADPAALLTPVYEAAAALERLGFQVQWEELSSYPALSLERAAPLADLLTELTGIEPLAAVSYGTEAGLYQRAGLEAIICGPGDIGRAHKPNEFILTDELAACQAMIEALGRRCLA</sequence>
<dbReference type="Proteomes" id="UP000009319">
    <property type="component" value="Unassembled WGS sequence"/>
</dbReference>
<dbReference type="InterPro" id="IPR036264">
    <property type="entry name" value="Bact_exopeptidase_dim_dom"/>
</dbReference>
<dbReference type="GO" id="GO:0006526">
    <property type="term" value="P:L-arginine biosynthetic process"/>
    <property type="evidence" value="ECO:0007669"/>
    <property type="project" value="UniProtKB-KW"/>
</dbReference>
<evidence type="ECO:0000256" key="6">
    <source>
        <dbReference type="ARBA" id="ARBA00022723"/>
    </source>
</evidence>
<keyword evidence="6" id="KW-0479">Metal-binding</keyword>
<accession>K0Q2Y6</accession>
<dbReference type="eggNOG" id="COG0624">
    <property type="taxonomic scope" value="Bacteria"/>
</dbReference>
<evidence type="ECO:0000256" key="3">
    <source>
        <dbReference type="ARBA" id="ARBA00022490"/>
    </source>
</evidence>
<dbReference type="NCBIfam" id="TIGR01892">
    <property type="entry name" value="AcOrn-deacetyl"/>
    <property type="match status" value="1"/>
</dbReference>
<dbReference type="STRING" id="1211777.BN77_p10320"/>
<reference evidence="11 12" key="1">
    <citation type="journal article" date="2013" name="Genome Announc.">
        <title>Draft Genome Sequence of Rhizobium mesoamericanum STM3625, a Nitrogen-Fixing Symbiont of Mimosa pudica Isolated in French Guiana (South America).</title>
        <authorList>
            <person name="Moulin L."/>
            <person name="Mornico D."/>
            <person name="Melkonian R."/>
            <person name="Klonowska A."/>
        </authorList>
    </citation>
    <scope>NUCLEOTIDE SEQUENCE [LARGE SCALE GENOMIC DNA]</scope>
    <source>
        <strain evidence="11 12">STM3625</strain>
    </source>
</reference>
<dbReference type="NCBIfam" id="NF005710">
    <property type="entry name" value="PRK07522.1"/>
    <property type="match status" value="1"/>
</dbReference>
<evidence type="ECO:0000256" key="8">
    <source>
        <dbReference type="ARBA" id="ARBA00022833"/>
    </source>
</evidence>
<evidence type="ECO:0000313" key="11">
    <source>
        <dbReference type="EMBL" id="CCM79075.1"/>
    </source>
</evidence>
<evidence type="ECO:0000256" key="1">
    <source>
        <dbReference type="ARBA" id="ARBA00001947"/>
    </source>
</evidence>
<dbReference type="RefSeq" id="WP_007535997.1">
    <property type="nucleotide sequence ID" value="NZ_HF536773.1"/>
</dbReference>
<evidence type="ECO:0000256" key="9">
    <source>
        <dbReference type="ARBA" id="ARBA00023285"/>
    </source>
</evidence>
<dbReference type="Gene3D" id="3.30.70.360">
    <property type="match status" value="1"/>
</dbReference>
<evidence type="ECO:0000259" key="10">
    <source>
        <dbReference type="Pfam" id="PF07687"/>
    </source>
</evidence>
<dbReference type="Pfam" id="PF01546">
    <property type="entry name" value="Peptidase_M20"/>
    <property type="match status" value="1"/>
</dbReference>
<dbReference type="CDD" id="cd03894">
    <property type="entry name" value="M20_ArgE"/>
    <property type="match status" value="1"/>
</dbReference>
<dbReference type="InterPro" id="IPR050072">
    <property type="entry name" value="Peptidase_M20A"/>
</dbReference>
<evidence type="ECO:0000256" key="2">
    <source>
        <dbReference type="ARBA" id="ARBA00005691"/>
    </source>
</evidence>
<keyword evidence="3" id="KW-0963">Cytoplasm</keyword>
<comment type="caution">
    <text evidence="11">The sequence shown here is derived from an EMBL/GenBank/DDBJ whole genome shotgun (WGS) entry which is preliminary data.</text>
</comment>
<keyword evidence="8" id="KW-0862">Zinc</keyword>
<dbReference type="SUPFAM" id="SSF53187">
    <property type="entry name" value="Zn-dependent exopeptidases"/>
    <property type="match status" value="1"/>
</dbReference>
<dbReference type="PANTHER" id="PTHR43808:SF31">
    <property type="entry name" value="N-ACETYL-L-CITRULLINE DEACETYLASE"/>
    <property type="match status" value="1"/>
</dbReference>
<dbReference type="PANTHER" id="PTHR43808">
    <property type="entry name" value="ACETYLORNITHINE DEACETYLASE"/>
    <property type="match status" value="1"/>
</dbReference>
<dbReference type="SUPFAM" id="SSF55031">
    <property type="entry name" value="Bacterial exopeptidase dimerisation domain"/>
    <property type="match status" value="1"/>
</dbReference>
<gene>
    <name evidence="11" type="ORF">BN77_p10320</name>
</gene>
<dbReference type="PROSITE" id="PS00759">
    <property type="entry name" value="ARGE_DAPE_CPG2_2"/>
    <property type="match status" value="1"/>
</dbReference>
<dbReference type="InterPro" id="IPR010169">
    <property type="entry name" value="AcOrn-deacetyl"/>
</dbReference>
<dbReference type="Gene3D" id="3.40.630.10">
    <property type="entry name" value="Zn peptidases"/>
    <property type="match status" value="1"/>
</dbReference>
<dbReference type="GO" id="GO:0046872">
    <property type="term" value="F:metal ion binding"/>
    <property type="evidence" value="ECO:0007669"/>
    <property type="project" value="UniProtKB-KW"/>
</dbReference>
<comment type="cofactor">
    <cofactor evidence="1">
        <name>Zn(2+)</name>
        <dbReference type="ChEBI" id="CHEBI:29105"/>
    </cofactor>
</comment>